<keyword evidence="7" id="KW-1003">Cell membrane</keyword>
<keyword evidence="14" id="KW-0472">Membrane</keyword>
<evidence type="ECO:0000256" key="22">
    <source>
        <dbReference type="SAM" id="MobiDB-lite"/>
    </source>
</evidence>
<keyword evidence="13" id="KW-0333">Golgi apparatus</keyword>
<gene>
    <name evidence="24" type="primary">LOC109097883</name>
</gene>
<dbReference type="GO" id="GO:0098894">
    <property type="term" value="C:extrinsic component of presynaptic endocytic zone membrane"/>
    <property type="evidence" value="ECO:0007669"/>
    <property type="project" value="TreeGrafter"/>
</dbReference>
<evidence type="ECO:0000256" key="19">
    <source>
        <dbReference type="ARBA" id="ARBA00061829"/>
    </source>
</evidence>
<keyword evidence="16" id="KW-0539">Nucleus</keyword>
<dbReference type="PROSITE" id="PS50942">
    <property type="entry name" value="ENTH"/>
    <property type="match status" value="1"/>
</dbReference>
<dbReference type="GO" id="GO:0005546">
    <property type="term" value="F:phosphatidylinositol-4,5-bisphosphate binding"/>
    <property type="evidence" value="ECO:0007669"/>
    <property type="project" value="TreeGrafter"/>
</dbReference>
<keyword evidence="12" id="KW-0007">Acetylation</keyword>
<dbReference type="GO" id="GO:0032050">
    <property type="term" value="F:clathrin heavy chain binding"/>
    <property type="evidence" value="ECO:0007669"/>
    <property type="project" value="TreeGrafter"/>
</dbReference>
<protein>
    <recommendedName>
        <fullName evidence="20">Phosphatidylinositol-binding clathrin assembly protein</fullName>
    </recommendedName>
</protein>
<evidence type="ECO:0000256" key="15">
    <source>
        <dbReference type="ARBA" id="ARBA00023176"/>
    </source>
</evidence>
<comment type="function">
    <text evidence="18">Cytoplasmic adapter protein that plays a critical role in clathrin-mediated endocytosis which is important in processes such as internalization of cell receptors, synaptic transmission or removal of apoptotic cells. Recruits AP-2 and attaches clathrin triskelions to the cytoplasmic side of plasma membrane leading to clathrin-coated vesicles (CCVs) assembly. Furthermore, regulates clathrin-coated vesicle size and maturation by directly sensing and driving membrane curvature. In addition to binding to clathrin, mediates the endocytosis of small R-SNARES (Soluble NSF Attachment Protein REceptors) between plasma membranes and endosomes including VAMP2, VAMP3, VAMP4, VAMP7 or VAMP8. In turn, PICALM-dependent SNARE endocytosis is required for the formation and maturation of autophagic precursors. Modulates thereby autophagy and the turnover of autophagy substrates such as MAPT/TAU or amyloid precursor protein cleaved C-terminal fragment (APP-CTF).</text>
</comment>
<dbReference type="GO" id="GO:0030136">
    <property type="term" value="C:clathrin-coated vesicle"/>
    <property type="evidence" value="ECO:0007669"/>
    <property type="project" value="UniProtKB-SubCell"/>
</dbReference>
<evidence type="ECO:0000256" key="5">
    <source>
        <dbReference type="ARBA" id="ARBA00004600"/>
    </source>
</evidence>
<evidence type="ECO:0000256" key="9">
    <source>
        <dbReference type="ARBA" id="ARBA00022553"/>
    </source>
</evidence>
<dbReference type="FunFam" id="1.25.40.90:FF:000001">
    <property type="entry name" value="phosphatidylinositol-binding clathrin assembly protein-like isoform X1"/>
    <property type="match status" value="1"/>
</dbReference>
<evidence type="ECO:0000256" key="13">
    <source>
        <dbReference type="ARBA" id="ARBA00023034"/>
    </source>
</evidence>
<dbReference type="Pfam" id="PF07651">
    <property type="entry name" value="ANTH"/>
    <property type="match status" value="1"/>
</dbReference>
<comment type="subcellular location">
    <subcellularLocation>
        <location evidence="3">Cell membrane</location>
    </subcellularLocation>
    <subcellularLocation>
        <location evidence="2">Cytoplasmic vesicle</location>
        <location evidence="2">Clathrin-coated vesicle</location>
    </subcellularLocation>
    <subcellularLocation>
        <location evidence="4">Golgi apparatus</location>
    </subcellularLocation>
    <subcellularLocation>
        <location evidence="5">Membrane</location>
        <location evidence="5">Clathrin-coated pit</location>
    </subcellularLocation>
    <subcellularLocation>
        <location evidence="1">Nucleus</location>
    </subcellularLocation>
</comment>
<dbReference type="PANTHER" id="PTHR22951">
    <property type="entry name" value="CLATHRIN ASSEMBLY PROTEIN"/>
    <property type="match status" value="1"/>
</dbReference>
<comment type="subunit">
    <text evidence="19">Binds to clathrin; involves primarily the C-terminal sequences, but the full-length protein is required for full binding capacity. Binds phosphatidylinositol 4,5- bisphosphate. Interacts with PIMREG; this interaction may change the subcellular location into the nucleus. Interacts with AP2A1 (via its alpha-appendage domain). Interacts (via N-terminus) with VAMP2; VAMP3; VAMP7 and VAMP8 (Via N-terminus). Interacts with LC3/MAP1LC3A.</text>
</comment>
<dbReference type="GO" id="GO:0000149">
    <property type="term" value="F:SNARE binding"/>
    <property type="evidence" value="ECO:0007669"/>
    <property type="project" value="TreeGrafter"/>
</dbReference>
<accession>A0A9R0B3F5</accession>
<keyword evidence="17" id="KW-0968">Cytoplasmic vesicle</keyword>
<evidence type="ECO:0000256" key="11">
    <source>
        <dbReference type="ARBA" id="ARBA00022843"/>
    </source>
</evidence>
<dbReference type="GO" id="GO:0005634">
    <property type="term" value="C:nucleus"/>
    <property type="evidence" value="ECO:0007669"/>
    <property type="project" value="UniProtKB-SubCell"/>
</dbReference>
<feature type="compositionally biased region" description="Polar residues" evidence="22">
    <location>
        <begin position="458"/>
        <end position="470"/>
    </location>
</feature>
<evidence type="ECO:0000256" key="20">
    <source>
        <dbReference type="ARBA" id="ARBA00068054"/>
    </source>
</evidence>
<dbReference type="GO" id="GO:0008021">
    <property type="term" value="C:synaptic vesicle"/>
    <property type="evidence" value="ECO:0007669"/>
    <property type="project" value="TreeGrafter"/>
</dbReference>
<evidence type="ECO:0000256" key="3">
    <source>
        <dbReference type="ARBA" id="ARBA00004236"/>
    </source>
</evidence>
<reference evidence="24" key="1">
    <citation type="submission" date="2025-08" db="UniProtKB">
        <authorList>
            <consortium name="RefSeq"/>
        </authorList>
    </citation>
    <scope>IDENTIFICATION</scope>
    <source>
        <tissue evidence="24">Muscle</tissue>
    </source>
</reference>
<dbReference type="AlphaFoldDB" id="A0A9R0B3F5"/>
<evidence type="ECO:0000256" key="7">
    <source>
        <dbReference type="ARBA" id="ARBA00022475"/>
    </source>
</evidence>
<dbReference type="PANTHER" id="PTHR22951:SF16">
    <property type="entry name" value="PHOSPHATIDYLINOSITOL-BINDING CLATHRIN ASSEMBLY PROTEIN"/>
    <property type="match status" value="1"/>
</dbReference>
<organism evidence="24">
    <name type="scientific">Cyprinus carpio</name>
    <name type="common">Common carp</name>
    <dbReference type="NCBI Taxonomy" id="7962"/>
    <lineage>
        <taxon>Eukaryota</taxon>
        <taxon>Metazoa</taxon>
        <taxon>Chordata</taxon>
        <taxon>Craniata</taxon>
        <taxon>Vertebrata</taxon>
        <taxon>Euteleostomi</taxon>
        <taxon>Actinopterygii</taxon>
        <taxon>Neopterygii</taxon>
        <taxon>Teleostei</taxon>
        <taxon>Ostariophysi</taxon>
        <taxon>Cypriniformes</taxon>
        <taxon>Cyprinidae</taxon>
        <taxon>Cyprininae</taxon>
        <taxon>Cyprinus</taxon>
    </lineage>
</organism>
<evidence type="ECO:0000259" key="23">
    <source>
        <dbReference type="PROSITE" id="PS50942"/>
    </source>
</evidence>
<comment type="similarity">
    <text evidence="6">Belongs to the PICALM/SNAP91 family.</text>
</comment>
<keyword evidence="8" id="KW-1017">Isopeptide bond</keyword>
<dbReference type="SMART" id="SM00273">
    <property type="entry name" value="ENTH"/>
    <property type="match status" value="1"/>
</dbReference>
<evidence type="ECO:0000256" key="8">
    <source>
        <dbReference type="ARBA" id="ARBA00022499"/>
    </source>
</evidence>
<dbReference type="GO" id="GO:0005545">
    <property type="term" value="F:1-phosphatidylinositol binding"/>
    <property type="evidence" value="ECO:0007669"/>
    <property type="project" value="TreeGrafter"/>
</dbReference>
<proteinExistence type="inferred from homology"/>
<evidence type="ECO:0000256" key="16">
    <source>
        <dbReference type="ARBA" id="ARBA00023242"/>
    </source>
</evidence>
<evidence type="ECO:0000256" key="4">
    <source>
        <dbReference type="ARBA" id="ARBA00004555"/>
    </source>
</evidence>
<evidence type="ECO:0000256" key="12">
    <source>
        <dbReference type="ARBA" id="ARBA00022990"/>
    </source>
</evidence>
<evidence type="ECO:0000256" key="18">
    <source>
        <dbReference type="ARBA" id="ARBA00055144"/>
    </source>
</evidence>
<evidence type="ECO:0000256" key="2">
    <source>
        <dbReference type="ARBA" id="ARBA00004132"/>
    </source>
</evidence>
<feature type="domain" description="ENTH" evidence="23">
    <location>
        <begin position="14"/>
        <end position="145"/>
    </location>
</feature>
<dbReference type="InterPro" id="IPR011417">
    <property type="entry name" value="ANTH_dom"/>
</dbReference>
<evidence type="ECO:0000256" key="17">
    <source>
        <dbReference type="ARBA" id="ARBA00023329"/>
    </source>
</evidence>
<keyword evidence="21" id="KW-0175">Coiled coil</keyword>
<keyword evidence="10" id="KW-0254">Endocytosis</keyword>
<dbReference type="GO" id="GO:0016185">
    <property type="term" value="P:synaptic vesicle budding from presynaptic endocytic zone membrane"/>
    <property type="evidence" value="ECO:0007669"/>
    <property type="project" value="TreeGrafter"/>
</dbReference>
<dbReference type="CDD" id="cd16985">
    <property type="entry name" value="ANTH_N_AP180"/>
    <property type="match status" value="1"/>
</dbReference>
<keyword evidence="15" id="KW-0168">Coated pit</keyword>
<evidence type="ECO:0000256" key="10">
    <source>
        <dbReference type="ARBA" id="ARBA00022583"/>
    </source>
</evidence>
<evidence type="ECO:0000256" key="21">
    <source>
        <dbReference type="SAM" id="Coils"/>
    </source>
</evidence>
<dbReference type="RefSeq" id="XP_042621129.1">
    <property type="nucleotide sequence ID" value="XM_042765195.1"/>
</dbReference>
<dbReference type="FunFam" id="1.20.58.150:FF:000001">
    <property type="entry name" value="phosphatidylinositol-binding clathrin assembly protein-like isoform X1"/>
    <property type="match status" value="1"/>
</dbReference>
<name>A0A9R0B3F5_CYPCA</name>
<dbReference type="GO" id="GO:0048268">
    <property type="term" value="P:clathrin coat assembly"/>
    <property type="evidence" value="ECO:0007669"/>
    <property type="project" value="InterPro"/>
</dbReference>
<dbReference type="GO" id="GO:0072583">
    <property type="term" value="P:clathrin-dependent endocytosis"/>
    <property type="evidence" value="ECO:0007669"/>
    <property type="project" value="InterPro"/>
</dbReference>
<keyword evidence="11" id="KW-0832">Ubl conjugation</keyword>
<feature type="coiled-coil region" evidence="21">
    <location>
        <begin position="321"/>
        <end position="348"/>
    </location>
</feature>
<keyword evidence="9" id="KW-0597">Phosphoprotein</keyword>
<sequence>MSGQSITDRITAAQHSVTGSAVSKTVCKATTHEVMGPKKKHLDYLIQCTNEMNVNIPHLADTLFERTTNTSWVVVFKSLIATHHLMVYGNERFVQYLASRNTLFNLSNFLDKSGLQGYDMSTFIRRYSRYLNEKAVSYRQVAFDFTKVKRGADGVMRTINTEKLLKTIPIIQNQMDALLDFNVNANELTNGVINAAFMLLFKDVIRLFAAYNEGIINLLEKYFDMKKAQCKEGLDIYKKFLTRMMRISEFLKVAEQVGIDRGDIPDLSQAPSSLLDALEQHLASLEGKKVKDSTAASRASTLSSAVSSLANTGISFTKVDEREKQAALEEEQARLKALKEQRLMELSKKPSTTAASPVSTVTISSTPAIDLFSTPSSFTNCTPKVPNDLLDLQPTFQPSLPLSTGLPLANTWGGFHAPPAAQPPSSTGLNVDFDSVFGNKSATNSTDSAGGILKPTVASPNQGLTPSAQQPGKLVSDDLDSSLANLVGNLCIGNGTTKNDIHWSHPGEKKLTGGNNWQPKMAPTTTWNPATMWDKQDGMLFSQYAPSVMAFPATTPTGMMGYAMPPQMGSMTMMTQPTMMYTQPVMRPANPFGQVSGAQLSTACSPSSSSPLRAPGQDPFAQLSLKDFL</sequence>
<feature type="region of interest" description="Disordered" evidence="22">
    <location>
        <begin position="443"/>
        <end position="473"/>
    </location>
</feature>
<dbReference type="GeneID" id="109097883"/>
<dbReference type="InterPro" id="IPR045192">
    <property type="entry name" value="AP180-like"/>
</dbReference>
<dbReference type="GO" id="GO:0005794">
    <property type="term" value="C:Golgi apparatus"/>
    <property type="evidence" value="ECO:0007669"/>
    <property type="project" value="UniProtKB-SubCell"/>
</dbReference>
<dbReference type="Proteomes" id="UP001155660">
    <property type="component" value="Chromosome A10"/>
</dbReference>
<dbReference type="InterPro" id="IPR013809">
    <property type="entry name" value="ENTH"/>
</dbReference>
<evidence type="ECO:0000256" key="14">
    <source>
        <dbReference type="ARBA" id="ARBA00023136"/>
    </source>
</evidence>
<evidence type="ECO:0000256" key="6">
    <source>
        <dbReference type="ARBA" id="ARBA00008011"/>
    </source>
</evidence>
<evidence type="ECO:0000313" key="24">
    <source>
        <dbReference type="RefSeq" id="XP_042621129.1"/>
    </source>
</evidence>
<dbReference type="GO" id="GO:0005905">
    <property type="term" value="C:clathrin-coated pit"/>
    <property type="evidence" value="ECO:0007669"/>
    <property type="project" value="UniProtKB-SubCell"/>
</dbReference>
<evidence type="ECO:0000256" key="1">
    <source>
        <dbReference type="ARBA" id="ARBA00004123"/>
    </source>
</evidence>
<feature type="region of interest" description="Disordered" evidence="22">
    <location>
        <begin position="592"/>
        <end position="619"/>
    </location>
</feature>